<dbReference type="GO" id="GO:0044877">
    <property type="term" value="F:protein-containing complex binding"/>
    <property type="evidence" value="ECO:0007669"/>
    <property type="project" value="InterPro"/>
</dbReference>
<keyword evidence="9" id="KW-0175">Coiled coil</keyword>
<sequence>MAKTFDPHEEEQLDQLKRFWGQYGTLITWLLVAVLLAFAGWNGWNYWQRQQAVEAAVLYQTLDEAAGANDTERVRQVWADIQQQVPRTAQAHHAGLLAARALQQADALDDARLALHFVRDNAADPGVVAAARLRLAALELQAGQYEAALQALGADMPPEFAALAADRRGDVLLAQGQTDAARQAYQQAWAAMDEAVDYRRVIEAKLNALGVDPTAPVPAAAEVNPAASAAPATPVAPQ</sequence>
<evidence type="ECO:0000313" key="12">
    <source>
        <dbReference type="EMBL" id="BAO83629.1"/>
    </source>
</evidence>
<organism evidence="12 13">
    <name type="scientific">Serpentinimonas maccroryi</name>
    <dbReference type="NCBI Taxonomy" id="1458426"/>
    <lineage>
        <taxon>Bacteria</taxon>
        <taxon>Pseudomonadati</taxon>
        <taxon>Pseudomonadota</taxon>
        <taxon>Betaproteobacteria</taxon>
        <taxon>Burkholderiales</taxon>
        <taxon>Comamonadaceae</taxon>
        <taxon>Serpentinimonas</taxon>
    </lineage>
</organism>
<dbReference type="STRING" id="1458426.SMCB_1401"/>
<dbReference type="Proteomes" id="UP000066014">
    <property type="component" value="Chromosome"/>
</dbReference>
<dbReference type="KEGG" id="cbab:SMCB_1401"/>
<keyword evidence="4 10" id="KW-1133">Transmembrane helix</keyword>
<evidence type="ECO:0000256" key="7">
    <source>
        <dbReference type="ARBA" id="ARBA00024197"/>
    </source>
</evidence>
<keyword evidence="6" id="KW-0143">Chaperone</keyword>
<evidence type="ECO:0000256" key="4">
    <source>
        <dbReference type="ARBA" id="ARBA00022989"/>
    </source>
</evidence>
<comment type="subcellular location">
    <subcellularLocation>
        <location evidence="1">Cell membrane</location>
        <topology evidence="1">Single-pass type II membrane protein</topology>
    </subcellularLocation>
</comment>
<dbReference type="InterPro" id="IPR011990">
    <property type="entry name" value="TPR-like_helical_dom_sf"/>
</dbReference>
<feature type="domain" description="Ancillary SecYEG translocon subunit/Cell division coordinator CpoB TPR" evidence="11">
    <location>
        <begin position="17"/>
        <end position="210"/>
    </location>
</feature>
<dbReference type="Pfam" id="PF09976">
    <property type="entry name" value="TPR_21"/>
    <property type="match status" value="1"/>
</dbReference>
<keyword evidence="5 10" id="KW-0472">Membrane</keyword>
<feature type="coiled-coil region" evidence="9">
    <location>
        <begin position="128"/>
        <end position="155"/>
    </location>
</feature>
<keyword evidence="2" id="KW-1003">Cell membrane</keyword>
<evidence type="ECO:0000259" key="11">
    <source>
        <dbReference type="Pfam" id="PF09976"/>
    </source>
</evidence>
<dbReference type="GO" id="GO:0005886">
    <property type="term" value="C:plasma membrane"/>
    <property type="evidence" value="ECO:0007669"/>
    <property type="project" value="UniProtKB-SubCell"/>
</dbReference>
<dbReference type="SUPFAM" id="SSF48452">
    <property type="entry name" value="TPR-like"/>
    <property type="match status" value="1"/>
</dbReference>
<keyword evidence="3 10" id="KW-0812">Transmembrane</keyword>
<dbReference type="PANTHER" id="PTHR38035:SF1">
    <property type="entry name" value="ANCILLARY SECYEG TRANSLOCON SUBUNIT"/>
    <property type="match status" value="1"/>
</dbReference>
<proteinExistence type="inferred from homology"/>
<evidence type="ECO:0000256" key="9">
    <source>
        <dbReference type="SAM" id="Coils"/>
    </source>
</evidence>
<dbReference type="OrthoDB" id="8521102at2"/>
<evidence type="ECO:0000256" key="2">
    <source>
        <dbReference type="ARBA" id="ARBA00022475"/>
    </source>
</evidence>
<reference evidence="12 13" key="1">
    <citation type="journal article" date="2014" name="Nat. Commun.">
        <title>Physiological and genomic features of highly alkaliphilic hydrogen-utilizing Betaproteobacteria from a continental serpentinizing site.</title>
        <authorList>
            <person name="Suzuki S."/>
            <person name="Kuenen J.G."/>
            <person name="Schipper K."/>
            <person name="van der Velde S."/>
            <person name="Ishii S."/>
            <person name="Wu A."/>
            <person name="Sorokin D.Y."/>
            <person name="Tenney A."/>
            <person name="Meng X.Y."/>
            <person name="Morrill P.L."/>
            <person name="Kamagata Y."/>
            <person name="Muyzer G."/>
            <person name="Nealson K.H."/>
        </authorList>
    </citation>
    <scope>NUCLEOTIDE SEQUENCE [LARGE SCALE GENOMIC DNA]</scope>
    <source>
        <strain evidence="12 13">B1</strain>
    </source>
</reference>
<evidence type="ECO:0000256" key="6">
    <source>
        <dbReference type="ARBA" id="ARBA00023186"/>
    </source>
</evidence>
<name>A0A060NXK3_9BURK</name>
<dbReference type="InterPro" id="IPR018704">
    <property type="entry name" value="SecYEG/CpoB_TPR"/>
</dbReference>
<dbReference type="PANTHER" id="PTHR38035">
    <property type="entry name" value="UPF0070 PROTEIN YFGM"/>
    <property type="match status" value="1"/>
</dbReference>
<dbReference type="EMBL" id="AP014569">
    <property type="protein sequence ID" value="BAO83629.1"/>
    <property type="molecule type" value="Genomic_DNA"/>
</dbReference>
<keyword evidence="13" id="KW-1185">Reference proteome</keyword>
<evidence type="ECO:0000256" key="5">
    <source>
        <dbReference type="ARBA" id="ARBA00023136"/>
    </source>
</evidence>
<dbReference type="HOGENOM" id="CLU_084785_1_1_4"/>
<protein>
    <recommendedName>
        <fullName evidence="8">Ancillary SecYEG translocon subunit</fullName>
    </recommendedName>
</protein>
<evidence type="ECO:0000313" key="13">
    <source>
        <dbReference type="Proteomes" id="UP000066014"/>
    </source>
</evidence>
<dbReference type="RefSeq" id="WP_045537788.1">
    <property type="nucleotide sequence ID" value="NZ_AP014569.1"/>
</dbReference>
<evidence type="ECO:0000256" key="1">
    <source>
        <dbReference type="ARBA" id="ARBA00004401"/>
    </source>
</evidence>
<comment type="similarity">
    <text evidence="7">Belongs to the YfgM family.</text>
</comment>
<evidence type="ECO:0000256" key="3">
    <source>
        <dbReference type="ARBA" id="ARBA00022692"/>
    </source>
</evidence>
<feature type="transmembrane region" description="Helical" evidence="10">
    <location>
        <begin position="20"/>
        <end position="41"/>
    </location>
</feature>
<dbReference type="AlphaFoldDB" id="A0A060NXK3"/>
<evidence type="ECO:0000256" key="10">
    <source>
        <dbReference type="SAM" id="Phobius"/>
    </source>
</evidence>
<dbReference type="InterPro" id="IPR026039">
    <property type="entry name" value="YfgM"/>
</dbReference>
<accession>A0A060NXK3</accession>
<gene>
    <name evidence="12" type="ORF">SMCB_1401</name>
</gene>
<dbReference type="PIRSF" id="PIRSF006170">
    <property type="entry name" value="YfgM"/>
    <property type="match status" value="1"/>
</dbReference>
<evidence type="ECO:0000256" key="8">
    <source>
        <dbReference type="ARBA" id="ARBA00024235"/>
    </source>
</evidence>